<organism evidence="1 2">
    <name type="scientific">Kineosporia mesophila</name>
    <dbReference type="NCBI Taxonomy" id="566012"/>
    <lineage>
        <taxon>Bacteria</taxon>
        <taxon>Bacillati</taxon>
        <taxon>Actinomycetota</taxon>
        <taxon>Actinomycetes</taxon>
        <taxon>Kineosporiales</taxon>
        <taxon>Kineosporiaceae</taxon>
        <taxon>Kineosporia</taxon>
    </lineage>
</organism>
<evidence type="ECO:0000313" key="1">
    <source>
        <dbReference type="EMBL" id="GAA3638311.1"/>
    </source>
</evidence>
<gene>
    <name evidence="1" type="ORF">GCM10022223_66620</name>
</gene>
<keyword evidence="2" id="KW-1185">Reference proteome</keyword>
<comment type="caution">
    <text evidence="1">The sequence shown here is derived from an EMBL/GenBank/DDBJ whole genome shotgun (WGS) entry which is preliminary data.</text>
</comment>
<sequence>MRAGRQLGVDLLGSHHPLGVGHAQHPECGHTVLHVGRRSPRLPLQQQDDLRGPLEAMPDAGTFTVGTGAGLSSDIEVVVRAGSGDEGT</sequence>
<reference evidence="2" key="1">
    <citation type="journal article" date="2019" name="Int. J. Syst. Evol. Microbiol.">
        <title>The Global Catalogue of Microorganisms (GCM) 10K type strain sequencing project: providing services to taxonomists for standard genome sequencing and annotation.</title>
        <authorList>
            <consortium name="The Broad Institute Genomics Platform"/>
            <consortium name="The Broad Institute Genome Sequencing Center for Infectious Disease"/>
            <person name="Wu L."/>
            <person name="Ma J."/>
        </authorList>
    </citation>
    <scope>NUCLEOTIDE SEQUENCE [LARGE SCALE GENOMIC DNA]</scope>
    <source>
        <strain evidence="2">JCM 16902</strain>
    </source>
</reference>
<evidence type="ECO:0000313" key="2">
    <source>
        <dbReference type="Proteomes" id="UP001501074"/>
    </source>
</evidence>
<name>A0ABP7ARY1_9ACTN</name>
<protein>
    <submittedName>
        <fullName evidence="1">Uncharacterized protein</fullName>
    </submittedName>
</protein>
<accession>A0ABP7ARY1</accession>
<proteinExistence type="predicted"/>
<dbReference type="EMBL" id="BAAAZO010000012">
    <property type="protein sequence ID" value="GAA3638311.1"/>
    <property type="molecule type" value="Genomic_DNA"/>
</dbReference>
<dbReference type="Proteomes" id="UP001501074">
    <property type="component" value="Unassembled WGS sequence"/>
</dbReference>